<name>A0A194PVZ4_PAPXU</name>
<evidence type="ECO:0000313" key="3">
    <source>
        <dbReference type="Proteomes" id="UP000053268"/>
    </source>
</evidence>
<feature type="region of interest" description="Disordered" evidence="1">
    <location>
        <begin position="1"/>
        <end position="23"/>
    </location>
</feature>
<gene>
    <name evidence="2" type="ORF">RR46_07244</name>
</gene>
<dbReference type="EMBL" id="KQ459589">
    <property type="protein sequence ID" value="KPI97497.1"/>
    <property type="molecule type" value="Genomic_DNA"/>
</dbReference>
<sequence length="80" mass="9171">MEEVKNTTATVNNVAEKHNTGECPPYLTQAIPTARLKKKNFRPFTQLGLCLEDVILNYRSLSISDRLPLMRLPVTKRKTR</sequence>
<proteinExistence type="predicted"/>
<dbReference type="AlphaFoldDB" id="A0A194PVZ4"/>
<evidence type="ECO:0000313" key="2">
    <source>
        <dbReference type="EMBL" id="KPI97497.1"/>
    </source>
</evidence>
<accession>A0A194PVZ4</accession>
<dbReference type="Proteomes" id="UP000053268">
    <property type="component" value="Unassembled WGS sequence"/>
</dbReference>
<keyword evidence="3" id="KW-1185">Reference proteome</keyword>
<organism evidence="2 3">
    <name type="scientific">Papilio xuthus</name>
    <name type="common">Asian swallowtail butterfly</name>
    <dbReference type="NCBI Taxonomy" id="66420"/>
    <lineage>
        <taxon>Eukaryota</taxon>
        <taxon>Metazoa</taxon>
        <taxon>Ecdysozoa</taxon>
        <taxon>Arthropoda</taxon>
        <taxon>Hexapoda</taxon>
        <taxon>Insecta</taxon>
        <taxon>Pterygota</taxon>
        <taxon>Neoptera</taxon>
        <taxon>Endopterygota</taxon>
        <taxon>Lepidoptera</taxon>
        <taxon>Glossata</taxon>
        <taxon>Ditrysia</taxon>
        <taxon>Papilionoidea</taxon>
        <taxon>Papilionidae</taxon>
        <taxon>Papilioninae</taxon>
        <taxon>Papilio</taxon>
    </lineage>
</organism>
<feature type="compositionally biased region" description="Polar residues" evidence="1">
    <location>
        <begin position="1"/>
        <end position="13"/>
    </location>
</feature>
<protein>
    <submittedName>
        <fullName evidence="2">Uncharacterized protein</fullName>
    </submittedName>
</protein>
<evidence type="ECO:0000256" key="1">
    <source>
        <dbReference type="SAM" id="MobiDB-lite"/>
    </source>
</evidence>
<reference evidence="2 3" key="1">
    <citation type="journal article" date="2015" name="Nat. Commun.">
        <title>Outbred genome sequencing and CRISPR/Cas9 gene editing in butterflies.</title>
        <authorList>
            <person name="Li X."/>
            <person name="Fan D."/>
            <person name="Zhang W."/>
            <person name="Liu G."/>
            <person name="Zhang L."/>
            <person name="Zhao L."/>
            <person name="Fang X."/>
            <person name="Chen L."/>
            <person name="Dong Y."/>
            <person name="Chen Y."/>
            <person name="Ding Y."/>
            <person name="Zhao R."/>
            <person name="Feng M."/>
            <person name="Zhu Y."/>
            <person name="Feng Y."/>
            <person name="Jiang X."/>
            <person name="Zhu D."/>
            <person name="Xiang H."/>
            <person name="Feng X."/>
            <person name="Li S."/>
            <person name="Wang J."/>
            <person name="Zhang G."/>
            <person name="Kronforst M.R."/>
            <person name="Wang W."/>
        </authorList>
    </citation>
    <scope>NUCLEOTIDE SEQUENCE [LARGE SCALE GENOMIC DNA]</scope>
    <source>
        <strain evidence="2">Ya'a_city_454_Px</strain>
        <tissue evidence="2">Whole body</tissue>
    </source>
</reference>